<protein>
    <submittedName>
        <fullName evidence="1">Uncharacterized protein</fullName>
    </submittedName>
</protein>
<keyword evidence="2" id="KW-1185">Reference proteome</keyword>
<evidence type="ECO:0000313" key="2">
    <source>
        <dbReference type="Proteomes" id="UP000054653"/>
    </source>
</evidence>
<proteinExistence type="predicted"/>
<evidence type="ECO:0000313" key="1">
    <source>
        <dbReference type="EMBL" id="KRY45883.1"/>
    </source>
</evidence>
<dbReference type="AlphaFoldDB" id="A0A0V1C985"/>
<dbReference type="EMBL" id="JYDI01000322">
    <property type="protein sequence ID" value="KRY45883.1"/>
    <property type="molecule type" value="Genomic_DNA"/>
</dbReference>
<dbReference type="Proteomes" id="UP000054653">
    <property type="component" value="Unassembled WGS sequence"/>
</dbReference>
<comment type="caution">
    <text evidence="1">The sequence shown here is derived from an EMBL/GenBank/DDBJ whole genome shotgun (WGS) entry which is preliminary data.</text>
</comment>
<organism evidence="1 2">
    <name type="scientific">Trichinella britovi</name>
    <name type="common">Parasitic roundworm</name>
    <dbReference type="NCBI Taxonomy" id="45882"/>
    <lineage>
        <taxon>Eukaryota</taxon>
        <taxon>Metazoa</taxon>
        <taxon>Ecdysozoa</taxon>
        <taxon>Nematoda</taxon>
        <taxon>Enoplea</taxon>
        <taxon>Dorylaimia</taxon>
        <taxon>Trichinellida</taxon>
        <taxon>Trichinellidae</taxon>
        <taxon>Trichinella</taxon>
    </lineage>
</organism>
<sequence>MPLCALICRFRSVRFKPIRKFDGHLVKIYRRPKRATQVEISKKLFPDYHDRRTTEQICSNVYIHSDFSIDIDLPWKGSEFVAATGKLYLLIRLTFLLADAGI</sequence>
<accession>A0A0V1C985</accession>
<name>A0A0V1C985_TRIBR</name>
<gene>
    <name evidence="1" type="ORF">T03_1734</name>
</gene>
<reference evidence="1 2" key="1">
    <citation type="submission" date="2015-01" db="EMBL/GenBank/DDBJ databases">
        <title>Evolution of Trichinella species and genotypes.</title>
        <authorList>
            <person name="Korhonen P.K."/>
            <person name="Edoardo P."/>
            <person name="Giuseppe L.R."/>
            <person name="Gasser R.B."/>
        </authorList>
    </citation>
    <scope>NUCLEOTIDE SEQUENCE [LARGE SCALE GENOMIC DNA]</scope>
    <source>
        <strain evidence="1">ISS120</strain>
    </source>
</reference>